<protein>
    <submittedName>
        <fullName evidence="1">Uncharacterized protein</fullName>
    </submittedName>
</protein>
<comment type="caution">
    <text evidence="1">The sequence shown here is derived from an EMBL/GenBank/DDBJ whole genome shotgun (WGS) entry which is preliminary data.</text>
</comment>
<dbReference type="Proteomes" id="UP000655759">
    <property type="component" value="Unassembled WGS sequence"/>
</dbReference>
<proteinExistence type="predicted"/>
<evidence type="ECO:0000313" key="1">
    <source>
        <dbReference type="EMBL" id="CAE6501771.1"/>
    </source>
</evidence>
<organism evidence="1 2">
    <name type="scientific">Candidatus Nitrosotenuis uzonensis</name>
    <dbReference type="NCBI Taxonomy" id="1407055"/>
    <lineage>
        <taxon>Archaea</taxon>
        <taxon>Nitrososphaerota</taxon>
        <taxon>Candidatus Nitrosotenuis</taxon>
    </lineage>
</organism>
<accession>A0A812F4R0</accession>
<reference evidence="1" key="1">
    <citation type="submission" date="2021-02" db="EMBL/GenBank/DDBJ databases">
        <authorList>
            <person name="Han P."/>
        </authorList>
    </citation>
    <scope>NUCLEOTIDE SEQUENCE</scope>
    <source>
        <strain evidence="1">Candidatus Nitrosotenuis uzonensis 5A</strain>
    </source>
</reference>
<name>A0A812F4R0_9ARCH</name>
<dbReference type="AlphaFoldDB" id="A0A812F4R0"/>
<gene>
    <name evidence="1" type="ORF">NUZ5A_51199</name>
</gene>
<evidence type="ECO:0000313" key="2">
    <source>
        <dbReference type="Proteomes" id="UP000655759"/>
    </source>
</evidence>
<dbReference type="EMBL" id="CAJNAQ010000005">
    <property type="protein sequence ID" value="CAE6501771.1"/>
    <property type="molecule type" value="Genomic_DNA"/>
</dbReference>
<sequence length="50" mass="6079">MWLENNWRQVSKMPTKSMNIHTHPFLMINKQVMANAPQLNHLLNFYSIYF</sequence>